<dbReference type="AlphaFoldDB" id="A0A2N8HGS8"/>
<reference evidence="2 3" key="1">
    <citation type="journal article" date="2017" name="BMC Genomics">
        <title>Genome sequencing of 39 Akkermansia muciniphila isolates reveals its population structure, genomic and functional diverisity, and global distribution in mammalian gut microbiotas.</title>
        <authorList>
            <person name="Guo X."/>
            <person name="Li S."/>
            <person name="Zhang J."/>
            <person name="Wu F."/>
            <person name="Li X."/>
            <person name="Wu D."/>
            <person name="Zhang M."/>
            <person name="Ou Z."/>
            <person name="Jie Z."/>
            <person name="Yan Q."/>
            <person name="Li P."/>
            <person name="Yi J."/>
            <person name="Peng Y."/>
        </authorList>
    </citation>
    <scope>NUCLEOTIDE SEQUENCE [LARGE SCALE GENOMIC DNA]</scope>
    <source>
        <strain evidence="2 3">GP24</strain>
    </source>
</reference>
<comment type="caution">
    <text evidence="2">The sequence shown here is derived from an EMBL/GenBank/DDBJ whole genome shotgun (WGS) entry which is preliminary data.</text>
</comment>
<evidence type="ECO:0000313" key="3">
    <source>
        <dbReference type="Proteomes" id="UP000236000"/>
    </source>
</evidence>
<evidence type="ECO:0000313" key="2">
    <source>
        <dbReference type="EMBL" id="PNC20253.1"/>
    </source>
</evidence>
<proteinExistence type="predicted"/>
<dbReference type="InterPro" id="IPR042095">
    <property type="entry name" value="SUMF_sf"/>
</dbReference>
<dbReference type="Proteomes" id="UP000236000">
    <property type="component" value="Unassembled WGS sequence"/>
</dbReference>
<dbReference type="Pfam" id="PF03781">
    <property type="entry name" value="FGE-sulfatase"/>
    <property type="match status" value="1"/>
</dbReference>
<accession>A0A2N8HGS8</accession>
<dbReference type="RefSeq" id="WP_102711366.1">
    <property type="nucleotide sequence ID" value="NZ_PJKA01000002.1"/>
</dbReference>
<dbReference type="InterPro" id="IPR005532">
    <property type="entry name" value="SUMF_dom"/>
</dbReference>
<feature type="domain" description="Sulfatase-modifying factor enzyme-like" evidence="1">
    <location>
        <begin position="312"/>
        <end position="427"/>
    </location>
</feature>
<gene>
    <name evidence="2" type="ORF">CXU22_00230</name>
</gene>
<dbReference type="SUPFAM" id="SSF56436">
    <property type="entry name" value="C-type lectin-like"/>
    <property type="match status" value="1"/>
</dbReference>
<protein>
    <recommendedName>
        <fullName evidence="1">Sulfatase-modifying factor enzyme-like domain-containing protein</fullName>
    </recommendedName>
</protein>
<dbReference type="Gene3D" id="3.30.200.20">
    <property type="entry name" value="Phosphorylase Kinase, domain 1"/>
    <property type="match status" value="1"/>
</dbReference>
<name>A0A2N8HGS8_9BACT</name>
<organism evidence="2 3">
    <name type="scientific">Akkermansia muciniphila</name>
    <dbReference type="NCBI Taxonomy" id="239935"/>
    <lineage>
        <taxon>Bacteria</taxon>
        <taxon>Pseudomonadati</taxon>
        <taxon>Verrucomicrobiota</taxon>
        <taxon>Verrucomicrobiia</taxon>
        <taxon>Verrucomicrobiales</taxon>
        <taxon>Akkermansiaceae</taxon>
        <taxon>Akkermansia</taxon>
    </lineage>
</organism>
<dbReference type="EMBL" id="PJKA01000002">
    <property type="protein sequence ID" value="PNC20253.1"/>
    <property type="molecule type" value="Genomic_DNA"/>
</dbReference>
<sequence>MPELSMFDLPHNFGDYTLVAFIGRTRGGILYQAIQQGMDRSVFLELLEPDNAEGVSVEEFLMKARTRAAVTAPVLGTVYEASQAQGYWFVTSEQLGGSSLQCMLDRGQALSMKDLLKVIETVGGMCGRYERLQTAFNVMEPRHIFLDDKSAVRLMNTAMPGDFHEEISRAQMERLGADLLPLVTPDVPGTTRMRTLLEWMREGQNGKPMQWDQVMELIAAVREQLGLSPRATTHRYTVPVEPRGKTGKWMLWAGAGLLGAGIAAGAVLLSLPGQEVSGPVPPPAPKHYPDFSASDHTEVRVNLPGGGELIVGAHEITMESYRLFLDQWARLTPELREKYSHPDQPDKQAATHVPADWEAMWTAANTPGGKWKGRKITPRSPVVNVTFWDAWAYAGWKPVAPGEPRYRLPARREWMALGSMLETGEKGDKTLVIDRYSNDYDLKTGVCGMASGVMEWTSSMEKDPARVKEPPGPVACGGDWKHPGITNRVEYLRSRGESRDNLGFRIVRDVR</sequence>
<dbReference type="OrthoDB" id="182529at2"/>
<dbReference type="Gene3D" id="3.90.1580.10">
    <property type="entry name" value="paralog of FGE (formylglycine-generating enzyme)"/>
    <property type="match status" value="1"/>
</dbReference>
<dbReference type="InterPro" id="IPR016187">
    <property type="entry name" value="CTDL_fold"/>
</dbReference>
<evidence type="ECO:0000259" key="1">
    <source>
        <dbReference type="Pfam" id="PF03781"/>
    </source>
</evidence>